<name>A0A4U6TL65_SETVI</name>
<dbReference type="Gramene" id="TKW03230">
    <property type="protein sequence ID" value="TKW03230"/>
    <property type="gene ID" value="SEVIR_7G011310v2"/>
</dbReference>
<accession>A0A4U6TL65</accession>
<evidence type="ECO:0000256" key="1">
    <source>
        <dbReference type="SAM" id="Phobius"/>
    </source>
</evidence>
<feature type="transmembrane region" description="Helical" evidence="1">
    <location>
        <begin position="7"/>
        <end position="24"/>
    </location>
</feature>
<gene>
    <name evidence="2" type="ORF">SEVIR_7G011310v2</name>
</gene>
<protein>
    <submittedName>
        <fullName evidence="2">Uncharacterized protein</fullName>
    </submittedName>
</protein>
<dbReference type="EMBL" id="CM016558">
    <property type="protein sequence ID" value="TKW03230.1"/>
    <property type="molecule type" value="Genomic_DNA"/>
</dbReference>
<sequence>MAFWGVISVDLMGNLVLVLAWMGWSCGEPVFSAPAVQYKLACGFGWALHAKPVLTCAFGRAPREAGAGAIHEALPKAPSVRQLYNLTFEFHMVTDDWAPFGGGIFCLFSIILGCLLLAK</sequence>
<organism evidence="2 3">
    <name type="scientific">Setaria viridis</name>
    <name type="common">Green bristlegrass</name>
    <name type="synonym">Setaria italica subsp. viridis</name>
    <dbReference type="NCBI Taxonomy" id="4556"/>
    <lineage>
        <taxon>Eukaryota</taxon>
        <taxon>Viridiplantae</taxon>
        <taxon>Streptophyta</taxon>
        <taxon>Embryophyta</taxon>
        <taxon>Tracheophyta</taxon>
        <taxon>Spermatophyta</taxon>
        <taxon>Magnoliopsida</taxon>
        <taxon>Liliopsida</taxon>
        <taxon>Poales</taxon>
        <taxon>Poaceae</taxon>
        <taxon>PACMAD clade</taxon>
        <taxon>Panicoideae</taxon>
        <taxon>Panicodae</taxon>
        <taxon>Paniceae</taxon>
        <taxon>Cenchrinae</taxon>
        <taxon>Setaria</taxon>
    </lineage>
</organism>
<keyword evidence="1" id="KW-0472">Membrane</keyword>
<dbReference type="Proteomes" id="UP000298652">
    <property type="component" value="Chromosome 7"/>
</dbReference>
<keyword evidence="1" id="KW-0812">Transmembrane</keyword>
<proteinExistence type="predicted"/>
<reference evidence="2" key="1">
    <citation type="submission" date="2019-03" db="EMBL/GenBank/DDBJ databases">
        <title>WGS assembly of Setaria viridis.</title>
        <authorList>
            <person name="Huang P."/>
            <person name="Jenkins J."/>
            <person name="Grimwood J."/>
            <person name="Barry K."/>
            <person name="Healey A."/>
            <person name="Mamidi S."/>
            <person name="Sreedasyam A."/>
            <person name="Shu S."/>
            <person name="Feldman M."/>
            <person name="Wu J."/>
            <person name="Yu Y."/>
            <person name="Chen C."/>
            <person name="Johnson J."/>
            <person name="Rokhsar D."/>
            <person name="Baxter I."/>
            <person name="Schmutz J."/>
            <person name="Brutnell T."/>
            <person name="Kellogg E."/>
        </authorList>
    </citation>
    <scope>NUCLEOTIDE SEQUENCE [LARGE SCALE GENOMIC DNA]</scope>
</reference>
<dbReference type="AlphaFoldDB" id="A0A4U6TL65"/>
<feature type="transmembrane region" description="Helical" evidence="1">
    <location>
        <begin position="97"/>
        <end position="118"/>
    </location>
</feature>
<evidence type="ECO:0000313" key="3">
    <source>
        <dbReference type="Proteomes" id="UP000298652"/>
    </source>
</evidence>
<keyword evidence="1" id="KW-1133">Transmembrane helix</keyword>
<evidence type="ECO:0000313" key="2">
    <source>
        <dbReference type="EMBL" id="TKW03230.1"/>
    </source>
</evidence>
<keyword evidence="3" id="KW-1185">Reference proteome</keyword>